<feature type="region of interest" description="Disordered" evidence="1">
    <location>
        <begin position="237"/>
        <end position="317"/>
    </location>
</feature>
<dbReference type="InterPro" id="IPR038870">
    <property type="entry name" value="UBAP1"/>
</dbReference>
<dbReference type="Proteomes" id="UP001230051">
    <property type="component" value="Unassembled WGS sequence"/>
</dbReference>
<feature type="domain" description="UMA" evidence="3">
    <location>
        <begin position="22"/>
        <end position="73"/>
    </location>
</feature>
<protein>
    <submittedName>
        <fullName evidence="4">Ubiquitin-associated protein 1-like</fullName>
    </submittedName>
</protein>
<dbReference type="CDD" id="cd14316">
    <property type="entry name" value="UBA2_UBAP1_like"/>
    <property type="match status" value="1"/>
</dbReference>
<accession>A0AAD8CFC5</accession>
<dbReference type="GO" id="GO:0000813">
    <property type="term" value="C:ESCRT I complex"/>
    <property type="evidence" value="ECO:0007669"/>
    <property type="project" value="InterPro"/>
</dbReference>
<name>A0AAD8CFC5_ACIOX</name>
<evidence type="ECO:0000256" key="1">
    <source>
        <dbReference type="SAM" id="MobiDB-lite"/>
    </source>
</evidence>
<feature type="domain" description="UBA" evidence="2">
    <location>
        <begin position="396"/>
        <end position="443"/>
    </location>
</feature>
<evidence type="ECO:0000259" key="2">
    <source>
        <dbReference type="PROSITE" id="PS50030"/>
    </source>
</evidence>
<dbReference type="FunFam" id="1.20.120.1920:FF:000002">
    <property type="entry name" value="Ubiquitin-associated protein 1-like a"/>
    <property type="match status" value="1"/>
</dbReference>
<dbReference type="PANTHER" id="PTHR15960:SF3">
    <property type="entry name" value="UBIQUITIN-ASSOCIATED PROTEIN 1-LIKE"/>
    <property type="match status" value="1"/>
</dbReference>
<organism evidence="4 5">
    <name type="scientific">Acipenser oxyrinchus oxyrinchus</name>
    <dbReference type="NCBI Taxonomy" id="40147"/>
    <lineage>
        <taxon>Eukaryota</taxon>
        <taxon>Metazoa</taxon>
        <taxon>Chordata</taxon>
        <taxon>Craniata</taxon>
        <taxon>Vertebrata</taxon>
        <taxon>Euteleostomi</taxon>
        <taxon>Actinopterygii</taxon>
        <taxon>Chondrostei</taxon>
        <taxon>Acipenseriformes</taxon>
        <taxon>Acipenseridae</taxon>
        <taxon>Acipenser</taxon>
    </lineage>
</organism>
<sequence length="445" mass="50560">MTVFGAPSLLLKTLSGGIMNWLDEVPFKIPAGIEELKEEEEEEPATPPDLNIPDFLSVLDETQYKFTQERWVLQWAERSAPEAVPSCPPYWMVFSNAEEEMCWSPAEAPRQRSRSLSAADFNLGPPRAKFVISDSESDGGYSDDDEHSSSDDREELSIRPSSYESAQRSRFPVLKDEWQFQSRFQGLKDFRPGSSPFLLNHQSPTNSPRQRRNSLYLEPSSYRDLEVLERQRVSSPLCKNQRRPKRRLLPPCHCGRNSSLGFPTPQPPSSPPSAHIQPRPATAGHIPAIRNHKPTHPSLSPYSCLPPPPSAPRPLSSHTFYPDSSADLLPALSQEERDLLEPVIGLGYPMHAAIWALQKIGKQSPDQILSYLVACDRLCKQGYEEVQVEEALEMFQYSETKAAEFLNLLTQFHEMGFQQNEIKEVLLVHENHRERALEELMMRVE</sequence>
<dbReference type="InterPro" id="IPR023340">
    <property type="entry name" value="UMA"/>
</dbReference>
<dbReference type="GO" id="GO:0043162">
    <property type="term" value="P:ubiquitin-dependent protein catabolic process via the multivesicular body sorting pathway"/>
    <property type="evidence" value="ECO:0007669"/>
    <property type="project" value="InterPro"/>
</dbReference>
<reference evidence="4" key="1">
    <citation type="submission" date="2022-02" db="EMBL/GenBank/DDBJ databases">
        <title>Atlantic sturgeon de novo genome assembly.</title>
        <authorList>
            <person name="Stock M."/>
            <person name="Klopp C."/>
            <person name="Guiguen Y."/>
            <person name="Cabau C."/>
            <person name="Parinello H."/>
            <person name="Santidrian Yebra-Pimentel E."/>
            <person name="Kuhl H."/>
            <person name="Dirks R.P."/>
            <person name="Guessner J."/>
            <person name="Wuertz S."/>
            <person name="Du K."/>
            <person name="Schartl M."/>
        </authorList>
    </citation>
    <scope>NUCLEOTIDE SEQUENCE</scope>
    <source>
        <strain evidence="4">STURGEONOMICS-FGT-2020</strain>
        <tissue evidence="4">Whole blood</tissue>
    </source>
</reference>
<feature type="region of interest" description="Disordered" evidence="1">
    <location>
        <begin position="191"/>
        <end position="214"/>
    </location>
</feature>
<dbReference type="Gene3D" id="1.20.120.1920">
    <property type="entry name" value="UBAP1 SOUBA domain"/>
    <property type="match status" value="1"/>
</dbReference>
<feature type="region of interest" description="Disordered" evidence="1">
    <location>
        <begin position="127"/>
        <end position="164"/>
    </location>
</feature>
<dbReference type="InterPro" id="IPR042575">
    <property type="entry name" value="UBAP1_C"/>
</dbReference>
<dbReference type="PROSITE" id="PS51497">
    <property type="entry name" value="UMA"/>
    <property type="match status" value="1"/>
</dbReference>
<dbReference type="PROSITE" id="PS50030">
    <property type="entry name" value="UBA"/>
    <property type="match status" value="1"/>
</dbReference>
<dbReference type="PANTHER" id="PTHR15960">
    <property type="entry name" value="LD44032P"/>
    <property type="match status" value="1"/>
</dbReference>
<dbReference type="InterPro" id="IPR015940">
    <property type="entry name" value="UBA"/>
</dbReference>
<gene>
    <name evidence="4" type="primary">UBAP1L</name>
    <name evidence="4" type="ORF">AOXY_G34580</name>
</gene>
<evidence type="ECO:0000313" key="4">
    <source>
        <dbReference type="EMBL" id="KAK1150063.1"/>
    </source>
</evidence>
<evidence type="ECO:0000313" key="5">
    <source>
        <dbReference type="Proteomes" id="UP001230051"/>
    </source>
</evidence>
<feature type="compositionally biased region" description="Basic and acidic residues" evidence="1">
    <location>
        <begin position="147"/>
        <end position="157"/>
    </location>
</feature>
<dbReference type="InterPro" id="IPR049467">
    <property type="entry name" value="UBAP-1-like_UBA2"/>
</dbReference>
<dbReference type="EMBL" id="JAGXEW010000070">
    <property type="protein sequence ID" value="KAK1150063.1"/>
    <property type="molecule type" value="Genomic_DNA"/>
</dbReference>
<dbReference type="Pfam" id="PF21267">
    <property type="entry name" value="UBAP-1_UBA2"/>
    <property type="match status" value="1"/>
</dbReference>
<dbReference type="AlphaFoldDB" id="A0AAD8CFC5"/>
<dbReference type="GO" id="GO:0043130">
    <property type="term" value="F:ubiquitin binding"/>
    <property type="evidence" value="ECO:0007669"/>
    <property type="project" value="InterPro"/>
</dbReference>
<evidence type="ECO:0000259" key="3">
    <source>
        <dbReference type="PROSITE" id="PS51497"/>
    </source>
</evidence>
<proteinExistence type="predicted"/>
<comment type="caution">
    <text evidence="4">The sequence shown here is derived from an EMBL/GenBank/DDBJ whole genome shotgun (WGS) entry which is preliminary data.</text>
</comment>
<keyword evidence="5" id="KW-1185">Reference proteome</keyword>
<feature type="compositionally biased region" description="Acidic residues" evidence="1">
    <location>
        <begin position="135"/>
        <end position="146"/>
    </location>
</feature>